<gene>
    <name evidence="1" type="ORF">ACFQSB_36760</name>
</gene>
<evidence type="ECO:0000313" key="1">
    <source>
        <dbReference type="EMBL" id="MFC7387808.1"/>
    </source>
</evidence>
<keyword evidence="2" id="KW-1185">Reference proteome</keyword>
<dbReference type="EMBL" id="JBHTCG010000044">
    <property type="protein sequence ID" value="MFC7387808.1"/>
    <property type="molecule type" value="Genomic_DNA"/>
</dbReference>
<proteinExistence type="predicted"/>
<protein>
    <submittedName>
        <fullName evidence="1">Uncharacterized protein</fullName>
    </submittedName>
</protein>
<dbReference type="RefSeq" id="WP_380831692.1">
    <property type="nucleotide sequence ID" value="NZ_JBHTCG010000044.1"/>
</dbReference>
<comment type="caution">
    <text evidence="1">The sequence shown here is derived from an EMBL/GenBank/DDBJ whole genome shotgun (WGS) entry which is preliminary data.</text>
</comment>
<organism evidence="1 2">
    <name type="scientific">Sphaerisporangium rhizosphaerae</name>
    <dbReference type="NCBI Taxonomy" id="2269375"/>
    <lineage>
        <taxon>Bacteria</taxon>
        <taxon>Bacillati</taxon>
        <taxon>Actinomycetota</taxon>
        <taxon>Actinomycetes</taxon>
        <taxon>Streptosporangiales</taxon>
        <taxon>Streptosporangiaceae</taxon>
        <taxon>Sphaerisporangium</taxon>
    </lineage>
</organism>
<accession>A0ABW2PE43</accession>
<reference evidence="2" key="1">
    <citation type="journal article" date="2019" name="Int. J. Syst. Evol. Microbiol.">
        <title>The Global Catalogue of Microorganisms (GCM) 10K type strain sequencing project: providing services to taxonomists for standard genome sequencing and annotation.</title>
        <authorList>
            <consortium name="The Broad Institute Genomics Platform"/>
            <consortium name="The Broad Institute Genome Sequencing Center for Infectious Disease"/>
            <person name="Wu L."/>
            <person name="Ma J."/>
        </authorList>
    </citation>
    <scope>NUCLEOTIDE SEQUENCE [LARGE SCALE GENOMIC DNA]</scope>
    <source>
        <strain evidence="2">CECT 7649</strain>
    </source>
</reference>
<evidence type="ECO:0000313" key="2">
    <source>
        <dbReference type="Proteomes" id="UP001596496"/>
    </source>
</evidence>
<name>A0ABW2PE43_9ACTN</name>
<sequence length="41" mass="4610">MRFVVDIYYHDGDVSGLLTPEGGATQAFDGWLDLLRLLEEP</sequence>
<dbReference type="Proteomes" id="UP001596496">
    <property type="component" value="Unassembled WGS sequence"/>
</dbReference>